<accession>A0ABD1F6G4</accession>
<organism evidence="2 3">
    <name type="scientific">Hypothenemus hampei</name>
    <name type="common">Coffee berry borer</name>
    <dbReference type="NCBI Taxonomy" id="57062"/>
    <lineage>
        <taxon>Eukaryota</taxon>
        <taxon>Metazoa</taxon>
        <taxon>Ecdysozoa</taxon>
        <taxon>Arthropoda</taxon>
        <taxon>Hexapoda</taxon>
        <taxon>Insecta</taxon>
        <taxon>Pterygota</taxon>
        <taxon>Neoptera</taxon>
        <taxon>Endopterygota</taxon>
        <taxon>Coleoptera</taxon>
        <taxon>Polyphaga</taxon>
        <taxon>Cucujiformia</taxon>
        <taxon>Curculionidae</taxon>
        <taxon>Scolytinae</taxon>
        <taxon>Hypothenemus</taxon>
    </lineage>
</organism>
<dbReference type="PANTHER" id="PTHR23382">
    <property type="entry name" value="MALATE DEHYDROGENASE"/>
    <property type="match status" value="1"/>
</dbReference>
<comment type="caution">
    <text evidence="2">The sequence shown here is derived from an EMBL/GenBank/DDBJ whole genome shotgun (WGS) entry which is preliminary data.</text>
</comment>
<evidence type="ECO:0000313" key="2">
    <source>
        <dbReference type="EMBL" id="KAL1509906.1"/>
    </source>
</evidence>
<protein>
    <recommendedName>
        <fullName evidence="4">Malate dehydrogenase 1B</fullName>
    </recommendedName>
</protein>
<dbReference type="InterPro" id="IPR015955">
    <property type="entry name" value="Lactate_DH/Glyco_Ohase_4_C"/>
</dbReference>
<dbReference type="Gene3D" id="3.90.110.10">
    <property type="entry name" value="Lactate dehydrogenase/glycoside hydrolase, family 4, C-terminal"/>
    <property type="match status" value="1"/>
</dbReference>
<dbReference type="AlphaFoldDB" id="A0ABD1F6G4"/>
<evidence type="ECO:0000313" key="3">
    <source>
        <dbReference type="Proteomes" id="UP001566132"/>
    </source>
</evidence>
<dbReference type="Proteomes" id="UP001566132">
    <property type="component" value="Unassembled WGS sequence"/>
</dbReference>
<name>A0ABD1F6G4_HYPHA</name>
<keyword evidence="1" id="KW-0560">Oxidoreductase</keyword>
<dbReference type="Gene3D" id="3.40.50.720">
    <property type="entry name" value="NAD(P)-binding Rossmann-like Domain"/>
    <property type="match status" value="1"/>
</dbReference>
<evidence type="ECO:0008006" key="4">
    <source>
        <dbReference type="Google" id="ProtNLM"/>
    </source>
</evidence>
<evidence type="ECO:0000256" key="1">
    <source>
        <dbReference type="ARBA" id="ARBA00023002"/>
    </source>
</evidence>
<reference evidence="2 3" key="1">
    <citation type="submission" date="2024-05" db="EMBL/GenBank/DDBJ databases">
        <title>Genetic variation in Jamaican populations of the coffee berry borer (Hypothenemus hampei).</title>
        <authorList>
            <person name="Errbii M."/>
            <person name="Myrie A."/>
        </authorList>
    </citation>
    <scope>NUCLEOTIDE SEQUENCE [LARGE SCALE GENOMIC DNA]</scope>
    <source>
        <strain evidence="2">JA-Hopewell-2020-01-JO</strain>
        <tissue evidence="2">Whole body</tissue>
    </source>
</reference>
<sequence>MAFYTIIGQPDCQLFAHAVYVAQYLSERMPNFKYRKILKSKLEWPDFVNDLNKKNKWFMVKSPIIWKEISGWGGKPYLLGGLSEFWDYCYCYYGFESWIAKKELEKLAHDNLTYFEENVYSMTHRTYNCLVTLMFDIDRLDFITYLIEELLQVSELAKGKGLFIHLYKEEYEVDDSNEFRELKSLEKYYNSLALYGNRPLVEIVRDDVASIRNSDVLIFSENFMRHANEDEEIWVKRCLIRIRDMADLINIYGKRELKVIFCNEGPICFMATCLIECCTVLNPANIVALTADKGLSIIEIVSRLTRVPVEKIGAPPVWGFIGFNQYVDETNIIFKANILKPYKRALTAPSNSTLPLGTILPELRSMSYLLPNQHSIIANEVLKRQKSIEEKLGRKPFQAKLRALKSLLKLWFADDHNTNENVISLGVCSDVLNHTGSNDIPPGLVFSQPCIRDQKHKWRPFSNSSTLISDELKPILKEMIDEAVTVVKGAGLSINLFPFPESASEQMLDLL</sequence>
<keyword evidence="3" id="KW-1185">Reference proteome</keyword>
<dbReference type="GO" id="GO:0016491">
    <property type="term" value="F:oxidoreductase activity"/>
    <property type="evidence" value="ECO:0007669"/>
    <property type="project" value="UniProtKB-KW"/>
</dbReference>
<dbReference type="InterPro" id="IPR010945">
    <property type="entry name" value="Malate_DH_type2"/>
</dbReference>
<proteinExistence type="predicted"/>
<dbReference type="EMBL" id="JBDJPC010000003">
    <property type="protein sequence ID" value="KAL1509906.1"/>
    <property type="molecule type" value="Genomic_DNA"/>
</dbReference>
<gene>
    <name evidence="2" type="ORF">ABEB36_004571</name>
</gene>